<feature type="region of interest" description="Disordered" evidence="1">
    <location>
        <begin position="75"/>
        <end position="129"/>
    </location>
</feature>
<comment type="caution">
    <text evidence="3">The sequence shown here is derived from an EMBL/GenBank/DDBJ whole genome shotgun (WGS) entry which is preliminary data.</text>
</comment>
<evidence type="ECO:0000313" key="3">
    <source>
        <dbReference type="EMBL" id="CAG5118298.1"/>
    </source>
</evidence>
<dbReference type="Proteomes" id="UP000678393">
    <property type="component" value="Unassembled WGS sequence"/>
</dbReference>
<feature type="domain" description="J" evidence="2">
    <location>
        <begin position="6"/>
        <end position="70"/>
    </location>
</feature>
<organism evidence="3 4">
    <name type="scientific">Candidula unifasciata</name>
    <dbReference type="NCBI Taxonomy" id="100452"/>
    <lineage>
        <taxon>Eukaryota</taxon>
        <taxon>Metazoa</taxon>
        <taxon>Spiralia</taxon>
        <taxon>Lophotrochozoa</taxon>
        <taxon>Mollusca</taxon>
        <taxon>Gastropoda</taxon>
        <taxon>Heterobranchia</taxon>
        <taxon>Euthyneura</taxon>
        <taxon>Panpulmonata</taxon>
        <taxon>Eupulmonata</taxon>
        <taxon>Stylommatophora</taxon>
        <taxon>Helicina</taxon>
        <taxon>Helicoidea</taxon>
        <taxon>Geomitridae</taxon>
        <taxon>Candidula</taxon>
    </lineage>
</organism>
<name>A0A8S3YPC0_9EUPU</name>
<reference evidence="3" key="1">
    <citation type="submission" date="2021-04" db="EMBL/GenBank/DDBJ databases">
        <authorList>
            <consortium name="Molecular Ecology Group"/>
        </authorList>
    </citation>
    <scope>NUCLEOTIDE SEQUENCE</scope>
</reference>
<keyword evidence="4" id="KW-1185">Reference proteome</keyword>
<dbReference type="InterPro" id="IPR001623">
    <property type="entry name" value="DnaJ_domain"/>
</dbReference>
<dbReference type="AlphaFoldDB" id="A0A8S3YPC0"/>
<accession>A0A8S3YPC0</accession>
<dbReference type="PRINTS" id="PR00625">
    <property type="entry name" value="JDOMAIN"/>
</dbReference>
<dbReference type="PANTHER" id="PTHR24074">
    <property type="entry name" value="CO-CHAPERONE PROTEIN DJLA"/>
    <property type="match status" value="1"/>
</dbReference>
<dbReference type="InterPro" id="IPR036869">
    <property type="entry name" value="J_dom_sf"/>
</dbReference>
<evidence type="ECO:0000259" key="2">
    <source>
        <dbReference type="PROSITE" id="PS50076"/>
    </source>
</evidence>
<dbReference type="CDD" id="cd06257">
    <property type="entry name" value="DnaJ"/>
    <property type="match status" value="1"/>
</dbReference>
<proteinExistence type="predicted"/>
<dbReference type="Pfam" id="PF00226">
    <property type="entry name" value="DnaJ"/>
    <property type="match status" value="1"/>
</dbReference>
<protein>
    <recommendedName>
        <fullName evidence="2">J domain-containing protein</fullName>
    </recommendedName>
</protein>
<evidence type="ECO:0000256" key="1">
    <source>
        <dbReference type="SAM" id="MobiDB-lite"/>
    </source>
</evidence>
<dbReference type="OrthoDB" id="10250354at2759"/>
<evidence type="ECO:0000313" key="4">
    <source>
        <dbReference type="Proteomes" id="UP000678393"/>
    </source>
</evidence>
<dbReference type="InterPro" id="IPR050817">
    <property type="entry name" value="DjlA_DnaK_co-chaperone"/>
</dbReference>
<dbReference type="EMBL" id="CAJHNH020000531">
    <property type="protein sequence ID" value="CAG5118298.1"/>
    <property type="molecule type" value="Genomic_DNA"/>
</dbReference>
<feature type="compositionally biased region" description="Low complexity" evidence="1">
    <location>
        <begin position="105"/>
        <end position="115"/>
    </location>
</feature>
<sequence length="305" mass="34773">MALEINHFARLGINVGASENEIKKAYRTLAKKWHPDKNKDIRAKETFQEIAASYGFLSSPDRREMHGRDLNKAAAETTQPNKHSNMRTAKQSTASAPSPEKTKHSSSPSWSQTFSQNYQDRQRRESNYPNRKTFFFTSTLDPAQGVNELGLPNNKHSVCHFEMHVFAESKIGKLMKPSCRANKKQQQRHVAPETGDITGLDTAYFFSPRQQETERCGKFGLSADEDEDSDSDDGLLTQFKQTGHCSMPVWQYQHEQLMRQIHHDKANYRNQVTLSRHSPLVLYGLKSNQHLSNSAPKHILTRACV</sequence>
<dbReference type="Gene3D" id="1.10.287.110">
    <property type="entry name" value="DnaJ domain"/>
    <property type="match status" value="1"/>
</dbReference>
<feature type="compositionally biased region" description="Polar residues" evidence="1">
    <location>
        <begin position="76"/>
        <end position="96"/>
    </location>
</feature>
<dbReference type="SMART" id="SM00271">
    <property type="entry name" value="DnaJ"/>
    <property type="match status" value="1"/>
</dbReference>
<dbReference type="SUPFAM" id="SSF46565">
    <property type="entry name" value="Chaperone J-domain"/>
    <property type="match status" value="1"/>
</dbReference>
<gene>
    <name evidence="3" type="ORF">CUNI_LOCUS3856</name>
</gene>
<dbReference type="PROSITE" id="PS50076">
    <property type="entry name" value="DNAJ_2"/>
    <property type="match status" value="1"/>
</dbReference>